<accession>A0A398BKP2</accession>
<dbReference type="Gene3D" id="3.40.50.1950">
    <property type="entry name" value="Flavin prenyltransferase-like"/>
    <property type="match status" value="1"/>
</dbReference>
<evidence type="ECO:0000256" key="2">
    <source>
        <dbReference type="ARBA" id="ARBA00023239"/>
    </source>
</evidence>
<organism evidence="7 8">
    <name type="scientific">Mesobacillus zeae</name>
    <dbReference type="NCBI Taxonomy" id="1917180"/>
    <lineage>
        <taxon>Bacteria</taxon>
        <taxon>Bacillati</taxon>
        <taxon>Bacillota</taxon>
        <taxon>Bacilli</taxon>
        <taxon>Bacillales</taxon>
        <taxon>Bacillaceae</taxon>
        <taxon>Mesobacillus</taxon>
    </lineage>
</organism>
<dbReference type="AlphaFoldDB" id="A0A398BKP2"/>
<dbReference type="UniPathway" id="UPA00241">
    <property type="reaction ID" value="UER00353"/>
</dbReference>
<dbReference type="HAMAP" id="MF_02225">
    <property type="entry name" value="CoaBC"/>
    <property type="match status" value="1"/>
</dbReference>
<feature type="binding site" evidence="3">
    <location>
        <position position="280"/>
    </location>
    <ligand>
        <name>CTP</name>
        <dbReference type="ChEBI" id="CHEBI:37563"/>
    </ligand>
</feature>
<keyword evidence="3" id="KW-0460">Magnesium</keyword>
<evidence type="ECO:0000259" key="6">
    <source>
        <dbReference type="Pfam" id="PF04127"/>
    </source>
</evidence>
<comment type="pathway">
    <text evidence="3 4">Cofactor biosynthesis; coenzyme A biosynthesis; CoA from (R)-pantothenate: step 2/5.</text>
</comment>
<keyword evidence="3" id="KW-0511">Multifunctional enzyme</keyword>
<feature type="active site" description="Proton donor" evidence="3">
    <location>
        <position position="157"/>
    </location>
</feature>
<dbReference type="EMBL" id="QWVT01000008">
    <property type="protein sequence ID" value="RID87943.1"/>
    <property type="molecule type" value="Genomic_DNA"/>
</dbReference>
<sequence length="404" mass="43664">MVKGKKILLCVTGGIAVYKAAALTSKLVQSEAAVKVIMSESAAKFVTPLTFQALSRNEVYTDTFDEKDPASIAHIGLADWADLILVAPATANIIGKMANGIADNMISTTLLAATAPVWVAPAMNVHMYEHPAVMKNMQTLLEFGYRFIEPGEGYLACGYVGKGRLEEPEAILNAITEFFAAAENKPLSGTKIIVTAGPTREKVDPVRFLTNHSSGKMGYAIAGEAAKLGADVTLVSGPVSLCPPEGLETVLVESAEDMFQAVSGLFEEADVVIKTAAVADYRPKHVFDHKIKKQEGGQVLELERTKDILLELGKRKTHQLLIGFAAETDNVEKYARKKLDKKNADMIVANDVKQEGAGFGTETNIVTIFKRNGDMLSLPLMSKQEVARHLLSEIISELKKDDGK</sequence>
<dbReference type="Pfam" id="PF02441">
    <property type="entry name" value="Flavoprotein"/>
    <property type="match status" value="1"/>
</dbReference>
<gene>
    <name evidence="3 7" type="primary">coaBC</name>
    <name evidence="7" type="ORF">D1970_03670</name>
</gene>
<dbReference type="InterPro" id="IPR003382">
    <property type="entry name" value="Flavoprotein"/>
</dbReference>
<evidence type="ECO:0000256" key="4">
    <source>
        <dbReference type="RuleBase" id="RU364078"/>
    </source>
</evidence>
<keyword evidence="3 4" id="KW-0285">Flavoprotein</keyword>
<comment type="catalytic activity">
    <reaction evidence="3 4">
        <text>(R)-4'-phosphopantothenate + L-cysteine + CTP = N-[(R)-4-phosphopantothenoyl]-L-cysteine + CMP + diphosphate + H(+)</text>
        <dbReference type="Rhea" id="RHEA:19397"/>
        <dbReference type="ChEBI" id="CHEBI:10986"/>
        <dbReference type="ChEBI" id="CHEBI:15378"/>
        <dbReference type="ChEBI" id="CHEBI:33019"/>
        <dbReference type="ChEBI" id="CHEBI:35235"/>
        <dbReference type="ChEBI" id="CHEBI:37563"/>
        <dbReference type="ChEBI" id="CHEBI:59458"/>
        <dbReference type="ChEBI" id="CHEBI:60377"/>
        <dbReference type="EC" id="6.3.2.5"/>
    </reaction>
</comment>
<dbReference type="Proteomes" id="UP000265816">
    <property type="component" value="Unassembled WGS sequence"/>
</dbReference>
<dbReference type="OrthoDB" id="9802554at2"/>
<dbReference type="GO" id="GO:0004633">
    <property type="term" value="F:phosphopantothenoylcysteine decarboxylase activity"/>
    <property type="evidence" value="ECO:0007669"/>
    <property type="project" value="UniProtKB-UniRule"/>
</dbReference>
<dbReference type="GO" id="GO:0010181">
    <property type="term" value="F:FMN binding"/>
    <property type="evidence" value="ECO:0007669"/>
    <property type="project" value="UniProtKB-UniRule"/>
</dbReference>
<dbReference type="Gene3D" id="3.40.50.10300">
    <property type="entry name" value="CoaB-like"/>
    <property type="match status" value="1"/>
</dbReference>
<keyword evidence="2 3" id="KW-0456">Lyase</keyword>
<feature type="region of interest" description="Phosphopantothenoylcysteine decarboxylase" evidence="3">
    <location>
        <begin position="1"/>
        <end position="191"/>
    </location>
</feature>
<name>A0A398BKP2_9BACI</name>
<dbReference type="InterPro" id="IPR036551">
    <property type="entry name" value="Flavin_trans-like"/>
</dbReference>
<keyword evidence="3 4" id="KW-0288">FMN</keyword>
<comment type="function">
    <text evidence="4">Catalyzes two steps in the biosynthesis of coenzyme A. In the first step cysteine is conjugated to 4'-phosphopantothenate to form 4-phosphopantothenoylcysteine, in the latter compound is decarboxylated to form 4'-phosphopantotheine.</text>
</comment>
<feature type="domain" description="Flavoprotein" evidence="5">
    <location>
        <begin position="5"/>
        <end position="177"/>
    </location>
</feature>
<dbReference type="InterPro" id="IPR005252">
    <property type="entry name" value="CoaBC"/>
</dbReference>
<dbReference type="NCBIfam" id="TIGR00521">
    <property type="entry name" value="coaBC_dfp"/>
    <property type="match status" value="1"/>
</dbReference>
<comment type="similarity">
    <text evidence="3 4">In the N-terminal section; belongs to the HFCD (homo-oligomeric flavin containing Cys decarboxylase) superfamily.</text>
</comment>
<keyword evidence="1 3" id="KW-0210">Decarboxylase</keyword>
<comment type="similarity">
    <text evidence="3 4">In the C-terminal section; belongs to the PPC synthetase family.</text>
</comment>
<dbReference type="GO" id="GO:0071513">
    <property type="term" value="C:phosphopantothenoylcysteine decarboxylase complex"/>
    <property type="evidence" value="ECO:0007669"/>
    <property type="project" value="TreeGrafter"/>
</dbReference>
<dbReference type="SUPFAM" id="SSF52507">
    <property type="entry name" value="Homo-oligomeric flavin-containing Cys decarboxylases, HFCD"/>
    <property type="match status" value="1"/>
</dbReference>
<dbReference type="EC" id="6.3.2.5" evidence="3"/>
<dbReference type="EC" id="4.1.1.36" evidence="3"/>
<protein>
    <recommendedName>
        <fullName evidence="3">Coenzyme A biosynthesis bifunctional protein CoaBC</fullName>
    </recommendedName>
    <alternativeName>
        <fullName evidence="3">DNA/pantothenate metabolism flavoprotein</fullName>
    </alternativeName>
    <alternativeName>
        <fullName evidence="3">Phosphopantothenoylcysteine synthetase/decarboxylase</fullName>
        <shortName evidence="3">PPCS-PPCDC</shortName>
    </alternativeName>
    <domain>
        <recommendedName>
            <fullName evidence="3">Phosphopantothenoylcysteine decarboxylase</fullName>
            <shortName evidence="3">PPC decarboxylase</shortName>
            <shortName evidence="3">PPC-DC</shortName>
            <ecNumber evidence="3">4.1.1.36</ecNumber>
        </recommendedName>
        <alternativeName>
            <fullName evidence="3">CoaC</fullName>
        </alternativeName>
    </domain>
    <domain>
        <recommendedName>
            <fullName evidence="3">Phosphopantothenate--cysteine ligase</fullName>
            <ecNumber evidence="3">6.3.2.5</ecNumber>
        </recommendedName>
        <alternativeName>
            <fullName evidence="3">CoaB</fullName>
        </alternativeName>
        <alternativeName>
            <fullName evidence="3">Phosphopantothenoylcysteine synthetase</fullName>
            <shortName evidence="3">PPC synthetase</shortName>
            <shortName evidence="3">PPC-S</shortName>
        </alternativeName>
    </domain>
</protein>
<reference evidence="7 8" key="1">
    <citation type="submission" date="2018-08" db="EMBL/GenBank/DDBJ databases">
        <title>Bacillus jemisoniae sp. nov., Bacillus chryseoplanitiae sp. nov., Bacillus resnikiae sp. nov., and Bacillus frankliniae sp. nov., isolated from Viking spacecraft and associated surfaces.</title>
        <authorList>
            <person name="Seuylemezian A."/>
            <person name="Vaishampayan P."/>
        </authorList>
    </citation>
    <scope>NUCLEOTIDE SEQUENCE [LARGE SCALE GENOMIC DNA]</scope>
    <source>
        <strain evidence="7 8">JJ-247</strain>
    </source>
</reference>
<feature type="domain" description="DNA/pantothenate metabolism flavoprotein C-terminal" evidence="6">
    <location>
        <begin position="187"/>
        <end position="396"/>
    </location>
</feature>
<comment type="cofactor">
    <cofactor evidence="3">
        <name>FMN</name>
        <dbReference type="ChEBI" id="CHEBI:58210"/>
    </cofactor>
    <text evidence="3">Binds 1 FMN per subunit.</text>
</comment>
<dbReference type="InterPro" id="IPR007085">
    <property type="entry name" value="DNA/pantothenate-metab_flavo_C"/>
</dbReference>
<keyword evidence="3 4" id="KW-0436">Ligase</keyword>
<evidence type="ECO:0000313" key="7">
    <source>
        <dbReference type="EMBL" id="RID87943.1"/>
    </source>
</evidence>
<comment type="cofactor">
    <cofactor evidence="3">
        <name>Mg(2+)</name>
        <dbReference type="ChEBI" id="CHEBI:18420"/>
    </cofactor>
</comment>
<feature type="binding site" evidence="3">
    <location>
        <position position="290"/>
    </location>
    <ligand>
        <name>CTP</name>
        <dbReference type="ChEBI" id="CHEBI:37563"/>
    </ligand>
</feature>
<dbReference type="GO" id="GO:0015937">
    <property type="term" value="P:coenzyme A biosynthetic process"/>
    <property type="evidence" value="ECO:0007669"/>
    <property type="project" value="UniProtKB-UniRule"/>
</dbReference>
<keyword evidence="3" id="KW-0479">Metal-binding</keyword>
<comment type="caution">
    <text evidence="7">The sequence shown here is derived from an EMBL/GenBank/DDBJ whole genome shotgun (WGS) entry which is preliminary data.</text>
</comment>
<dbReference type="PANTHER" id="PTHR14359:SF6">
    <property type="entry name" value="PHOSPHOPANTOTHENOYLCYSTEINE DECARBOXYLASE"/>
    <property type="match status" value="1"/>
</dbReference>
<dbReference type="GO" id="GO:0015941">
    <property type="term" value="P:pantothenate catabolic process"/>
    <property type="evidence" value="ECO:0007669"/>
    <property type="project" value="InterPro"/>
</dbReference>
<evidence type="ECO:0000256" key="1">
    <source>
        <dbReference type="ARBA" id="ARBA00022793"/>
    </source>
</evidence>
<feature type="binding site" evidence="3">
    <location>
        <position position="342"/>
    </location>
    <ligand>
        <name>CTP</name>
        <dbReference type="ChEBI" id="CHEBI:37563"/>
    </ligand>
</feature>
<evidence type="ECO:0000313" key="8">
    <source>
        <dbReference type="Proteomes" id="UP000265816"/>
    </source>
</evidence>
<feature type="region of interest" description="Phosphopantothenate--cysteine ligase" evidence="3">
    <location>
        <begin position="192"/>
        <end position="404"/>
    </location>
</feature>
<comment type="pathway">
    <text evidence="3 4">Cofactor biosynthesis; coenzyme A biosynthesis; CoA from (R)-pantothenate: step 3/5.</text>
</comment>
<comment type="catalytic activity">
    <reaction evidence="3 4">
        <text>N-[(R)-4-phosphopantothenoyl]-L-cysteine + H(+) = (R)-4'-phosphopantetheine + CO2</text>
        <dbReference type="Rhea" id="RHEA:16793"/>
        <dbReference type="ChEBI" id="CHEBI:15378"/>
        <dbReference type="ChEBI" id="CHEBI:16526"/>
        <dbReference type="ChEBI" id="CHEBI:59458"/>
        <dbReference type="ChEBI" id="CHEBI:61723"/>
        <dbReference type="EC" id="4.1.1.36"/>
    </reaction>
</comment>
<dbReference type="GO" id="GO:0046872">
    <property type="term" value="F:metal ion binding"/>
    <property type="evidence" value="ECO:0007669"/>
    <property type="project" value="UniProtKB-KW"/>
</dbReference>
<dbReference type="RefSeq" id="WP_119111514.1">
    <property type="nucleotide sequence ID" value="NZ_CBCSEO010000001.1"/>
</dbReference>
<dbReference type="GO" id="GO:0004632">
    <property type="term" value="F:phosphopantothenate--cysteine ligase activity"/>
    <property type="evidence" value="ECO:0007669"/>
    <property type="project" value="UniProtKB-UniRule"/>
</dbReference>
<proteinExistence type="inferred from homology"/>
<dbReference type="Pfam" id="PF04127">
    <property type="entry name" value="DFP"/>
    <property type="match status" value="1"/>
</dbReference>
<comment type="function">
    <text evidence="3">Catalyzes two sequential steps in the biosynthesis of coenzyme A. In the first step cysteine is conjugated to 4'-phosphopantothenate to form 4-phosphopantothenoylcysteine. In the second step the latter compound is decarboxylated to form 4'-phosphopantotheine.</text>
</comment>
<evidence type="ECO:0000259" key="5">
    <source>
        <dbReference type="Pfam" id="PF02441"/>
    </source>
</evidence>
<keyword evidence="8" id="KW-1185">Reference proteome</keyword>
<evidence type="ECO:0000256" key="3">
    <source>
        <dbReference type="HAMAP-Rule" id="MF_02225"/>
    </source>
</evidence>
<dbReference type="PANTHER" id="PTHR14359">
    <property type="entry name" value="HOMO-OLIGOMERIC FLAVIN CONTAINING CYS DECARBOXYLASE FAMILY"/>
    <property type="match status" value="1"/>
</dbReference>
<dbReference type="SUPFAM" id="SSF102645">
    <property type="entry name" value="CoaB-like"/>
    <property type="match status" value="1"/>
</dbReference>
<feature type="binding site" evidence="3">
    <location>
        <position position="338"/>
    </location>
    <ligand>
        <name>CTP</name>
        <dbReference type="ChEBI" id="CHEBI:37563"/>
    </ligand>
</feature>
<feature type="binding site" evidence="3">
    <location>
        <position position="324"/>
    </location>
    <ligand>
        <name>CTP</name>
        <dbReference type="ChEBI" id="CHEBI:37563"/>
    </ligand>
</feature>
<comment type="caution">
    <text evidence="3">Lacks conserved residue(s) required for the propagation of feature annotation.</text>
</comment>
<dbReference type="InterPro" id="IPR035929">
    <property type="entry name" value="CoaB-like_sf"/>
</dbReference>